<evidence type="ECO:0000256" key="2">
    <source>
        <dbReference type="ARBA" id="ARBA00006644"/>
    </source>
</evidence>
<gene>
    <name evidence="7" type="primary">TDEL0F04690</name>
    <name evidence="7" type="ORF">TDEL_0F04690</name>
</gene>
<evidence type="ECO:0000313" key="7">
    <source>
        <dbReference type="EMBL" id="CCE93280.1"/>
    </source>
</evidence>
<protein>
    <recommendedName>
        <fullName evidence="3">Pre-mRNA-splicing factor CWC15</fullName>
    </recommendedName>
</protein>
<evidence type="ECO:0000256" key="4">
    <source>
        <dbReference type="ARBA" id="ARBA00022664"/>
    </source>
</evidence>
<sequence length="168" mass="19017">MTTSHRPQLEARSGAKGAAYVPTGTQHARLLPGHTKLKLRSKRRESNSEVDQNRTIDEEDVSEAGGSEESEDEDSDDDQEALLQELNKIRRERMIAKKQQELESVVKVEEDASTPTPQEKSSWRKSTVFGVNKVTKPSGTQNTAGPKSYKNDITNSEYHQDFLRRYVR</sequence>
<evidence type="ECO:0000313" key="8">
    <source>
        <dbReference type="Proteomes" id="UP000005627"/>
    </source>
</evidence>
<dbReference type="GO" id="GO:0000974">
    <property type="term" value="C:Prp19 complex"/>
    <property type="evidence" value="ECO:0007669"/>
    <property type="project" value="EnsemblFungi"/>
</dbReference>
<dbReference type="GO" id="GO:0003723">
    <property type="term" value="F:RNA binding"/>
    <property type="evidence" value="ECO:0007669"/>
    <property type="project" value="TreeGrafter"/>
</dbReference>
<dbReference type="OrthoDB" id="30179at2759"/>
<evidence type="ECO:0000256" key="6">
    <source>
        <dbReference type="SAM" id="MobiDB-lite"/>
    </source>
</evidence>
<reference evidence="7 8" key="1">
    <citation type="journal article" date="2011" name="Proc. Natl. Acad. Sci. U.S.A.">
        <title>Evolutionary erosion of yeast sex chromosomes by mating-type switching accidents.</title>
        <authorList>
            <person name="Gordon J.L."/>
            <person name="Armisen D."/>
            <person name="Proux-Wera E."/>
            <person name="Oheigeartaigh S.S."/>
            <person name="Byrne K.P."/>
            <person name="Wolfe K.H."/>
        </authorList>
    </citation>
    <scope>NUCLEOTIDE SEQUENCE [LARGE SCALE GENOMIC DNA]</scope>
    <source>
        <strain evidence="8">ATCC 10662 / CBS 1146 / NBRC 0425 / NCYC 2629 / NRRL Y-866</strain>
    </source>
</reference>
<dbReference type="RefSeq" id="XP_003682491.1">
    <property type="nucleotide sequence ID" value="XM_003682443.1"/>
</dbReference>
<dbReference type="PANTHER" id="PTHR12718:SF2">
    <property type="entry name" value="SPLICEOSOME-ASSOCIATED PROTEIN CWC15 HOMOLOG"/>
    <property type="match status" value="1"/>
</dbReference>
<dbReference type="AlphaFoldDB" id="G8ZXD6"/>
<proteinExistence type="inferred from homology"/>
<evidence type="ECO:0000256" key="1">
    <source>
        <dbReference type="ARBA" id="ARBA00003777"/>
    </source>
</evidence>
<feature type="compositionally biased region" description="Acidic residues" evidence="6">
    <location>
        <begin position="57"/>
        <end position="80"/>
    </location>
</feature>
<feature type="region of interest" description="Disordered" evidence="6">
    <location>
        <begin position="102"/>
        <end position="156"/>
    </location>
</feature>
<feature type="compositionally biased region" description="Basic and acidic residues" evidence="6">
    <location>
        <begin position="44"/>
        <end position="56"/>
    </location>
</feature>
<comment type="similarity">
    <text evidence="2">Belongs to the CWC15 family.</text>
</comment>
<organism evidence="7 8">
    <name type="scientific">Torulaspora delbrueckii</name>
    <name type="common">Yeast</name>
    <name type="synonym">Candida colliculosa</name>
    <dbReference type="NCBI Taxonomy" id="4950"/>
    <lineage>
        <taxon>Eukaryota</taxon>
        <taxon>Fungi</taxon>
        <taxon>Dikarya</taxon>
        <taxon>Ascomycota</taxon>
        <taxon>Saccharomycotina</taxon>
        <taxon>Saccharomycetes</taxon>
        <taxon>Saccharomycetales</taxon>
        <taxon>Saccharomycetaceae</taxon>
        <taxon>Torulaspora</taxon>
    </lineage>
</organism>
<keyword evidence="8" id="KW-1185">Reference proteome</keyword>
<dbReference type="InParanoid" id="G8ZXD6"/>
<accession>G8ZXD6</accession>
<dbReference type="eggNOG" id="KOG3228">
    <property type="taxonomic scope" value="Eukaryota"/>
</dbReference>
<keyword evidence="4" id="KW-0507">mRNA processing</keyword>
<evidence type="ECO:0000256" key="3">
    <source>
        <dbReference type="ARBA" id="ARBA00020693"/>
    </source>
</evidence>
<dbReference type="FunCoup" id="G8ZXD6">
    <property type="interactions" value="173"/>
</dbReference>
<dbReference type="GO" id="GO:0071013">
    <property type="term" value="C:catalytic step 2 spliceosome"/>
    <property type="evidence" value="ECO:0007669"/>
    <property type="project" value="TreeGrafter"/>
</dbReference>
<dbReference type="GO" id="GO:0045292">
    <property type="term" value="P:mRNA cis splicing, via spliceosome"/>
    <property type="evidence" value="ECO:0007669"/>
    <property type="project" value="TreeGrafter"/>
</dbReference>
<dbReference type="KEGG" id="tdl:TDEL_0F04690"/>
<evidence type="ECO:0000256" key="5">
    <source>
        <dbReference type="ARBA" id="ARBA00023187"/>
    </source>
</evidence>
<keyword evidence="5" id="KW-0508">mRNA splicing</keyword>
<feature type="region of interest" description="Disordered" evidence="6">
    <location>
        <begin position="1"/>
        <end position="81"/>
    </location>
</feature>
<name>G8ZXD6_TORDE</name>
<dbReference type="Pfam" id="PF04889">
    <property type="entry name" value="Cwf_Cwc_15"/>
    <property type="match status" value="1"/>
</dbReference>
<dbReference type="PANTHER" id="PTHR12718">
    <property type="entry name" value="CELL CYCLE CONTROL PROTEIN CWF15"/>
    <property type="match status" value="1"/>
</dbReference>
<dbReference type="STRING" id="1076872.G8ZXD6"/>
<dbReference type="EMBL" id="HE616747">
    <property type="protein sequence ID" value="CCE93280.1"/>
    <property type="molecule type" value="Genomic_DNA"/>
</dbReference>
<dbReference type="GeneID" id="11501875"/>
<comment type="function">
    <text evidence="1">Involved in pre-mRNA splicing.</text>
</comment>
<dbReference type="HOGENOM" id="CLU_100667_0_0_1"/>
<feature type="compositionally biased region" description="Polar residues" evidence="6">
    <location>
        <begin position="135"/>
        <end position="156"/>
    </location>
</feature>
<dbReference type="InterPro" id="IPR006973">
    <property type="entry name" value="Cwf_Cwc_15"/>
</dbReference>
<dbReference type="GO" id="GO:0005684">
    <property type="term" value="C:U2-type spliceosomal complex"/>
    <property type="evidence" value="ECO:0007669"/>
    <property type="project" value="EnsemblFungi"/>
</dbReference>
<dbReference type="Proteomes" id="UP000005627">
    <property type="component" value="Chromosome 6"/>
</dbReference>